<protein>
    <recommendedName>
        <fullName evidence="4">Transmembrane protein</fullName>
    </recommendedName>
</protein>
<keyword evidence="3" id="KW-1185">Reference proteome</keyword>
<keyword evidence="1" id="KW-0472">Membrane</keyword>
<comment type="caution">
    <text evidence="2">The sequence shown here is derived from an EMBL/GenBank/DDBJ whole genome shotgun (WGS) entry which is preliminary data.</text>
</comment>
<keyword evidence="1" id="KW-1133">Transmembrane helix</keyword>
<evidence type="ECO:0000313" key="2">
    <source>
        <dbReference type="EMBL" id="GGB58695.1"/>
    </source>
</evidence>
<sequence>MAQSEPKFELRPGVPGAPDRSAHQAEVMLTVTYGLHLLGLLTALPLVVASIIAHVRFFMLDTETNERAHYRYMVETFWFGVIANVVGYVLTIVVIGFVIIAITWLWMAYRFIRGWLRMRKGQTPR</sequence>
<evidence type="ECO:0008006" key="4">
    <source>
        <dbReference type="Google" id="ProtNLM"/>
    </source>
</evidence>
<reference evidence="3" key="1">
    <citation type="journal article" date="2019" name="Int. J. Syst. Evol. Microbiol.">
        <title>The Global Catalogue of Microorganisms (GCM) 10K type strain sequencing project: providing services to taxonomists for standard genome sequencing and annotation.</title>
        <authorList>
            <consortium name="The Broad Institute Genomics Platform"/>
            <consortium name="The Broad Institute Genome Sequencing Center for Infectious Disease"/>
            <person name="Wu L."/>
            <person name="Ma J."/>
        </authorList>
    </citation>
    <scope>NUCLEOTIDE SEQUENCE [LARGE SCALE GENOMIC DNA]</scope>
    <source>
        <strain evidence="3">CGMCC 1.10188</strain>
    </source>
</reference>
<accession>A0ABQ1J4U6</accession>
<feature type="transmembrane region" description="Helical" evidence="1">
    <location>
        <begin position="77"/>
        <end position="109"/>
    </location>
</feature>
<dbReference type="RefSeq" id="WP_188582042.1">
    <property type="nucleotide sequence ID" value="NZ_BMDZ01000080.1"/>
</dbReference>
<organism evidence="2 3">
    <name type="scientific">Tistrella bauzanensis</name>
    <dbReference type="NCBI Taxonomy" id="657419"/>
    <lineage>
        <taxon>Bacteria</taxon>
        <taxon>Pseudomonadati</taxon>
        <taxon>Pseudomonadota</taxon>
        <taxon>Alphaproteobacteria</taxon>
        <taxon>Geminicoccales</taxon>
        <taxon>Geminicoccaceae</taxon>
        <taxon>Tistrella</taxon>
    </lineage>
</organism>
<keyword evidence="1" id="KW-0812">Transmembrane</keyword>
<gene>
    <name evidence="2" type="ORF">GCM10011505_44400</name>
</gene>
<evidence type="ECO:0000256" key="1">
    <source>
        <dbReference type="SAM" id="Phobius"/>
    </source>
</evidence>
<dbReference type="Proteomes" id="UP000603352">
    <property type="component" value="Unassembled WGS sequence"/>
</dbReference>
<evidence type="ECO:0000313" key="3">
    <source>
        <dbReference type="Proteomes" id="UP000603352"/>
    </source>
</evidence>
<name>A0ABQ1J4U6_9PROT</name>
<dbReference type="EMBL" id="BMDZ01000080">
    <property type="protein sequence ID" value="GGB58695.1"/>
    <property type="molecule type" value="Genomic_DNA"/>
</dbReference>
<proteinExistence type="predicted"/>
<feature type="transmembrane region" description="Helical" evidence="1">
    <location>
        <begin position="37"/>
        <end position="57"/>
    </location>
</feature>